<dbReference type="EMBL" id="BMZB01000001">
    <property type="protein sequence ID" value="GGZ26883.1"/>
    <property type="molecule type" value="Genomic_DNA"/>
</dbReference>
<reference evidence="2" key="1">
    <citation type="journal article" date="2014" name="Int. J. Syst. Evol. Microbiol.">
        <title>Complete genome sequence of Corynebacterium casei LMG S-19264T (=DSM 44701T), isolated from a smear-ripened cheese.</title>
        <authorList>
            <consortium name="US DOE Joint Genome Institute (JGI-PGF)"/>
            <person name="Walter F."/>
            <person name="Albersmeier A."/>
            <person name="Kalinowski J."/>
            <person name="Ruckert C."/>
        </authorList>
    </citation>
    <scope>NUCLEOTIDE SEQUENCE</scope>
    <source>
        <strain evidence="2">KCTC 32296</strain>
    </source>
</reference>
<keyword evidence="3" id="KW-1185">Reference proteome</keyword>
<gene>
    <name evidence="2" type="ORF">GCM10011273_10590</name>
</gene>
<evidence type="ECO:0000313" key="3">
    <source>
        <dbReference type="Proteomes" id="UP000662572"/>
    </source>
</evidence>
<dbReference type="AlphaFoldDB" id="A0A918PY37"/>
<evidence type="ECO:0000256" key="1">
    <source>
        <dbReference type="SAM" id="MobiDB-lite"/>
    </source>
</evidence>
<organism evidence="2 3">
    <name type="scientific">Asticcacaulis endophyticus</name>
    <dbReference type="NCBI Taxonomy" id="1395890"/>
    <lineage>
        <taxon>Bacteria</taxon>
        <taxon>Pseudomonadati</taxon>
        <taxon>Pseudomonadota</taxon>
        <taxon>Alphaproteobacteria</taxon>
        <taxon>Caulobacterales</taxon>
        <taxon>Caulobacteraceae</taxon>
        <taxon>Asticcacaulis</taxon>
    </lineage>
</organism>
<feature type="region of interest" description="Disordered" evidence="1">
    <location>
        <begin position="1"/>
        <end position="35"/>
    </location>
</feature>
<accession>A0A918PY37</accession>
<dbReference type="Proteomes" id="UP000662572">
    <property type="component" value="Unassembled WGS sequence"/>
</dbReference>
<sequence length="202" mass="21496">MTASSPVWAQTTTETKPAEDSKAQEGTQSSQWMSDVKGDNLQSAVMTPMTDLNLRKLEIPEILLKASANAYDLTGMDSCQALGDEISQLSDILGIDFDAPALTDGRSLTDKAKHLAGHATVGAVRDASGSLVPFRGIVRKVSGADKYQNEIDTAIEAGRVRRAYLKGVGITKNCAPPAAPLWFVPEKAAAKSAPKPKAKTKR</sequence>
<proteinExistence type="predicted"/>
<feature type="compositionally biased region" description="Polar residues" evidence="1">
    <location>
        <begin position="24"/>
        <end position="33"/>
    </location>
</feature>
<name>A0A918PY37_9CAUL</name>
<comment type="caution">
    <text evidence="2">The sequence shown here is derived from an EMBL/GenBank/DDBJ whole genome shotgun (WGS) entry which is preliminary data.</text>
</comment>
<protein>
    <submittedName>
        <fullName evidence="2">Uncharacterized protein</fullName>
    </submittedName>
</protein>
<reference evidence="2" key="2">
    <citation type="submission" date="2020-09" db="EMBL/GenBank/DDBJ databases">
        <authorList>
            <person name="Sun Q."/>
            <person name="Kim S."/>
        </authorList>
    </citation>
    <scope>NUCLEOTIDE SEQUENCE</scope>
    <source>
        <strain evidence="2">KCTC 32296</strain>
    </source>
</reference>
<evidence type="ECO:0000313" key="2">
    <source>
        <dbReference type="EMBL" id="GGZ26883.1"/>
    </source>
</evidence>
<feature type="compositionally biased region" description="Polar residues" evidence="1">
    <location>
        <begin position="1"/>
        <end position="15"/>
    </location>
</feature>